<evidence type="ECO:0000313" key="3">
    <source>
        <dbReference type="Proteomes" id="UP000593970"/>
    </source>
</evidence>
<feature type="compositionally biased region" description="Basic and acidic residues" evidence="1">
    <location>
        <begin position="112"/>
        <end position="124"/>
    </location>
</feature>
<reference evidence="3" key="1">
    <citation type="submission" date="2020-04" db="EMBL/GenBank/DDBJ databases">
        <title>Ralstonia solanacearum UW576, UW763, UW773, and UW774.</title>
        <authorList>
            <person name="Steidl O."/>
            <person name="Truchon A."/>
            <person name="Allen C."/>
        </authorList>
    </citation>
    <scope>NUCLEOTIDE SEQUENCE [LARGE SCALE GENOMIC DNA]</scope>
    <source>
        <strain evidence="3">UW774</strain>
    </source>
</reference>
<dbReference type="Pfam" id="PF20137">
    <property type="entry name" value="BubE"/>
    <property type="match status" value="1"/>
</dbReference>
<feature type="region of interest" description="Disordered" evidence="1">
    <location>
        <begin position="112"/>
        <end position="131"/>
    </location>
</feature>
<dbReference type="AlphaFoldDB" id="A0AA92QAF2"/>
<dbReference type="EMBL" id="CP051169">
    <property type="protein sequence ID" value="QOK95970.1"/>
    <property type="molecule type" value="Genomic_DNA"/>
</dbReference>
<dbReference type="Proteomes" id="UP000593970">
    <property type="component" value="Chromosome"/>
</dbReference>
<accession>A0AA92QAF2</accession>
<evidence type="ECO:0000313" key="2">
    <source>
        <dbReference type="EMBL" id="QOK95970.1"/>
    </source>
</evidence>
<name>A0AA92QAF2_RALSL</name>
<organism evidence="2 3">
    <name type="scientific">Ralstonia solanacearum</name>
    <name type="common">Pseudomonas solanacearum</name>
    <dbReference type="NCBI Taxonomy" id="305"/>
    <lineage>
        <taxon>Bacteria</taxon>
        <taxon>Pseudomonadati</taxon>
        <taxon>Pseudomonadota</taxon>
        <taxon>Betaproteobacteria</taxon>
        <taxon>Burkholderiales</taxon>
        <taxon>Burkholderiaceae</taxon>
        <taxon>Ralstonia</taxon>
        <taxon>Ralstonia solanacearum species complex</taxon>
    </lineage>
</organism>
<dbReference type="InterPro" id="IPR045384">
    <property type="entry name" value="DUF6527"/>
</dbReference>
<gene>
    <name evidence="2" type="ORF">HF909_05715</name>
</gene>
<proteinExistence type="predicted"/>
<protein>
    <submittedName>
        <fullName evidence="2">Uncharacterized protein</fullName>
    </submittedName>
</protein>
<evidence type="ECO:0000256" key="1">
    <source>
        <dbReference type="SAM" id="MobiDB-lite"/>
    </source>
</evidence>
<sequence>MRIDRITPELVELAPRVLQPGRLYISEKYQAAVHLCCCGCGEKVVTPLSPAEWQIKLTDGRATLHPSIGNWSMACQSHYFIRDNRVVWSGQLSKTQIKAVFERDLRDLQAMHRGTEEPRAEERSVPSPAVSGRERAGIGWRARLKAFWQWLTR</sequence>